<accession>M1DLZ0</accession>
<evidence type="ECO:0000256" key="1">
    <source>
        <dbReference type="SAM" id="MobiDB-lite"/>
    </source>
</evidence>
<keyword evidence="3" id="KW-1185">Reference proteome</keyword>
<dbReference type="HOGENOM" id="CLU_029307_12_3_1"/>
<evidence type="ECO:0000313" key="3">
    <source>
        <dbReference type="Proteomes" id="UP000011115"/>
    </source>
</evidence>
<dbReference type="InParanoid" id="M1DLZ0"/>
<dbReference type="PANTHER" id="PTHR33180:SF31">
    <property type="entry name" value="POLYPROTEIN PROTEIN"/>
    <property type="match status" value="1"/>
</dbReference>
<reference evidence="2" key="2">
    <citation type="submission" date="2015-06" db="UniProtKB">
        <authorList>
            <consortium name="EnsemblPlants"/>
        </authorList>
    </citation>
    <scope>IDENTIFICATION</scope>
    <source>
        <strain evidence="2">DM1-3 516 R44</strain>
    </source>
</reference>
<dbReference type="PANTHER" id="PTHR33180">
    <property type="entry name" value="PHOTOSYSTEM II CP43 REACTION CENTER PROTEIN"/>
    <property type="match status" value="1"/>
</dbReference>
<dbReference type="Gramene" id="PGSC0003DMT400091142">
    <property type="protein sequence ID" value="PGSC0003DMT400091142"/>
    <property type="gene ID" value="PGSC0003DMG400040713"/>
</dbReference>
<sequence length="334" mass="36895">MTEQLFLSRKGKKAPPKEGKGNGKAAESEIHEHNFGSEGEFIDSQVSLSKPDDDQPLQSQRAKIHARSRHDSSSILESTPPITDFMLAPAQTVVPAPPVQGPPPRLLNRQKAEGLITIFEEKKLFTNGVIDMYSKGKKKASAFRSMKSVMVRGKEVGCSSDHINAALDKASGFDHEYAGLATTQTLDDLKDWLAPLISDTTSRITQAMIFKIGHLAHSADVRATRLKADMPVMIEQAILAELTPLRTSIDNLTKRVEIFERGQRVTSKSAEDRDAPTNSKMPLATTGDVPMDDVASDESEAETDEEQLNAQEATIYGDLPDLEKRLYNQLFRHR</sequence>
<feature type="compositionally biased region" description="Basic and acidic residues" evidence="1">
    <location>
        <begin position="15"/>
        <end position="35"/>
    </location>
</feature>
<protein>
    <recommendedName>
        <fullName evidence="4">Polyprotein protein</fullName>
    </recommendedName>
</protein>
<feature type="compositionally biased region" description="Acidic residues" evidence="1">
    <location>
        <begin position="290"/>
        <end position="307"/>
    </location>
</feature>
<feature type="compositionally biased region" description="Basic and acidic residues" evidence="1">
    <location>
        <begin position="263"/>
        <end position="275"/>
    </location>
</feature>
<evidence type="ECO:0000313" key="2">
    <source>
        <dbReference type="EnsemblPlants" id="PGSC0003DMT400091142"/>
    </source>
</evidence>
<organism evidence="2 3">
    <name type="scientific">Solanum tuberosum</name>
    <name type="common">Potato</name>
    <dbReference type="NCBI Taxonomy" id="4113"/>
    <lineage>
        <taxon>Eukaryota</taxon>
        <taxon>Viridiplantae</taxon>
        <taxon>Streptophyta</taxon>
        <taxon>Embryophyta</taxon>
        <taxon>Tracheophyta</taxon>
        <taxon>Spermatophyta</taxon>
        <taxon>Magnoliopsida</taxon>
        <taxon>eudicotyledons</taxon>
        <taxon>Gunneridae</taxon>
        <taxon>Pentapetalae</taxon>
        <taxon>asterids</taxon>
        <taxon>lamiids</taxon>
        <taxon>Solanales</taxon>
        <taxon>Solanaceae</taxon>
        <taxon>Solanoideae</taxon>
        <taxon>Solaneae</taxon>
        <taxon>Solanum</taxon>
    </lineage>
</organism>
<reference evidence="3" key="1">
    <citation type="journal article" date="2011" name="Nature">
        <title>Genome sequence and analysis of the tuber crop potato.</title>
        <authorList>
            <consortium name="The Potato Genome Sequencing Consortium"/>
        </authorList>
    </citation>
    <scope>NUCLEOTIDE SEQUENCE [LARGE SCALE GENOMIC DNA]</scope>
    <source>
        <strain evidence="3">cv. DM1-3 516 R44</strain>
    </source>
</reference>
<feature type="region of interest" description="Disordered" evidence="1">
    <location>
        <begin position="263"/>
        <end position="315"/>
    </location>
</feature>
<name>M1DLZ0_SOLTU</name>
<dbReference type="AlphaFoldDB" id="M1DLZ0"/>
<dbReference type="PaxDb" id="4113-PGSC0003DMT400091142"/>
<proteinExistence type="predicted"/>
<feature type="region of interest" description="Disordered" evidence="1">
    <location>
        <begin position="1"/>
        <end position="79"/>
    </location>
</feature>
<dbReference type="EnsemblPlants" id="PGSC0003DMT400091142">
    <property type="protein sequence ID" value="PGSC0003DMT400091142"/>
    <property type="gene ID" value="PGSC0003DMG400040713"/>
</dbReference>
<dbReference type="Proteomes" id="UP000011115">
    <property type="component" value="Unassembled WGS sequence"/>
</dbReference>
<evidence type="ECO:0008006" key="4">
    <source>
        <dbReference type="Google" id="ProtNLM"/>
    </source>
</evidence>